<dbReference type="EMBL" id="LAZR01000066">
    <property type="protein sequence ID" value="KKN96190.1"/>
    <property type="molecule type" value="Genomic_DNA"/>
</dbReference>
<dbReference type="AlphaFoldDB" id="A0A0F9USX2"/>
<evidence type="ECO:0000313" key="1">
    <source>
        <dbReference type="EMBL" id="KKN96190.1"/>
    </source>
</evidence>
<accession>A0A0F9USX2</accession>
<name>A0A0F9USX2_9ZZZZ</name>
<gene>
    <name evidence="1" type="ORF">LCGC14_0171200</name>
</gene>
<comment type="caution">
    <text evidence="1">The sequence shown here is derived from an EMBL/GenBank/DDBJ whole genome shotgun (WGS) entry which is preliminary data.</text>
</comment>
<proteinExistence type="predicted"/>
<sequence>MKASNRLSYCLDAAGDLIELDLSDDSPSLIPHAKARVTSAQELAHPRPWTVTVEQAISKVRFLPHKLVEGTVAEFVFEKGVIPVHPYIFVPKGEVSPEESDIEELIKLYDLLPDGHPDMTAIEEALASAGVVKIPTLDSNWPEIHILSNEPTGEPTTGWISRQRVYRKATVFTGSPNA</sequence>
<organism evidence="1">
    <name type="scientific">marine sediment metagenome</name>
    <dbReference type="NCBI Taxonomy" id="412755"/>
    <lineage>
        <taxon>unclassified sequences</taxon>
        <taxon>metagenomes</taxon>
        <taxon>ecological metagenomes</taxon>
    </lineage>
</organism>
<protein>
    <submittedName>
        <fullName evidence="1">Uncharacterized protein</fullName>
    </submittedName>
</protein>
<reference evidence="1" key="1">
    <citation type="journal article" date="2015" name="Nature">
        <title>Complex archaea that bridge the gap between prokaryotes and eukaryotes.</title>
        <authorList>
            <person name="Spang A."/>
            <person name="Saw J.H."/>
            <person name="Jorgensen S.L."/>
            <person name="Zaremba-Niedzwiedzka K."/>
            <person name="Martijn J."/>
            <person name="Lind A.E."/>
            <person name="van Eijk R."/>
            <person name="Schleper C."/>
            <person name="Guy L."/>
            <person name="Ettema T.J."/>
        </authorList>
    </citation>
    <scope>NUCLEOTIDE SEQUENCE</scope>
</reference>